<dbReference type="AlphaFoldDB" id="A0AAV0WGU3"/>
<sequence length="138" mass="15801">MFRQSEVLINETEYSQNEELANIMSIEGSATVENVDMNILDLFEKNIDNGGPFGFIEKECVEYVAGYVAHRYIYKYPYLKSGEDYNIIQETSWIQHISKGNLTIPSPTLVNAAHELEQLFKELHGDALKNKPNIIKDL</sequence>
<keyword evidence="2" id="KW-1185">Reference proteome</keyword>
<evidence type="ECO:0000313" key="2">
    <source>
        <dbReference type="Proteomes" id="UP001160148"/>
    </source>
</evidence>
<name>A0AAV0WGU3_9HEMI</name>
<accession>A0AAV0WGU3</accession>
<dbReference type="EMBL" id="CARXXK010000002">
    <property type="protein sequence ID" value="CAI6354966.1"/>
    <property type="molecule type" value="Genomic_DNA"/>
</dbReference>
<comment type="caution">
    <text evidence="1">The sequence shown here is derived from an EMBL/GenBank/DDBJ whole genome shotgun (WGS) entry which is preliminary data.</text>
</comment>
<gene>
    <name evidence="1" type="ORF">MEUPH1_LOCUS10878</name>
</gene>
<evidence type="ECO:0000313" key="1">
    <source>
        <dbReference type="EMBL" id="CAI6354966.1"/>
    </source>
</evidence>
<protein>
    <submittedName>
        <fullName evidence="1">Uncharacterized protein</fullName>
    </submittedName>
</protein>
<organism evidence="1 2">
    <name type="scientific">Macrosiphum euphorbiae</name>
    <name type="common">potato aphid</name>
    <dbReference type="NCBI Taxonomy" id="13131"/>
    <lineage>
        <taxon>Eukaryota</taxon>
        <taxon>Metazoa</taxon>
        <taxon>Ecdysozoa</taxon>
        <taxon>Arthropoda</taxon>
        <taxon>Hexapoda</taxon>
        <taxon>Insecta</taxon>
        <taxon>Pterygota</taxon>
        <taxon>Neoptera</taxon>
        <taxon>Paraneoptera</taxon>
        <taxon>Hemiptera</taxon>
        <taxon>Sternorrhyncha</taxon>
        <taxon>Aphidomorpha</taxon>
        <taxon>Aphidoidea</taxon>
        <taxon>Aphididae</taxon>
        <taxon>Macrosiphini</taxon>
        <taxon>Macrosiphum</taxon>
    </lineage>
</organism>
<dbReference type="Proteomes" id="UP001160148">
    <property type="component" value="Unassembled WGS sequence"/>
</dbReference>
<reference evidence="1 2" key="1">
    <citation type="submission" date="2023-01" db="EMBL/GenBank/DDBJ databases">
        <authorList>
            <person name="Whitehead M."/>
        </authorList>
    </citation>
    <scope>NUCLEOTIDE SEQUENCE [LARGE SCALE GENOMIC DNA]</scope>
</reference>
<proteinExistence type="predicted"/>